<dbReference type="SMART" id="SM00034">
    <property type="entry name" value="CLECT"/>
    <property type="match status" value="1"/>
</dbReference>
<dbReference type="AlphaFoldDB" id="A0A914XC70"/>
<evidence type="ECO:0000313" key="3">
    <source>
        <dbReference type="WBParaSite" id="PSAMB.scaffold7386size7736.g30001.t1"/>
    </source>
</evidence>
<protein>
    <submittedName>
        <fullName evidence="3">C-type lectin domain-containing protein</fullName>
    </submittedName>
</protein>
<dbReference type="Gene3D" id="3.10.100.10">
    <property type="entry name" value="Mannose-Binding Protein A, subunit A"/>
    <property type="match status" value="1"/>
</dbReference>
<proteinExistence type="predicted"/>
<feature type="domain" description="C-type lectin" evidence="1">
    <location>
        <begin position="58"/>
        <end position="190"/>
    </location>
</feature>
<dbReference type="InterPro" id="IPR016187">
    <property type="entry name" value="CTDL_fold"/>
</dbReference>
<evidence type="ECO:0000259" key="1">
    <source>
        <dbReference type="SMART" id="SM00034"/>
    </source>
</evidence>
<evidence type="ECO:0000313" key="2">
    <source>
        <dbReference type="Proteomes" id="UP000887566"/>
    </source>
</evidence>
<dbReference type="SUPFAM" id="SSF56436">
    <property type="entry name" value="C-type lectin-like"/>
    <property type="match status" value="1"/>
</dbReference>
<name>A0A914XC70_9BILA</name>
<dbReference type="Proteomes" id="UP000887566">
    <property type="component" value="Unplaced"/>
</dbReference>
<organism evidence="2 3">
    <name type="scientific">Plectus sambesii</name>
    <dbReference type="NCBI Taxonomy" id="2011161"/>
    <lineage>
        <taxon>Eukaryota</taxon>
        <taxon>Metazoa</taxon>
        <taxon>Ecdysozoa</taxon>
        <taxon>Nematoda</taxon>
        <taxon>Chromadorea</taxon>
        <taxon>Plectida</taxon>
        <taxon>Plectina</taxon>
        <taxon>Plectoidea</taxon>
        <taxon>Plectidae</taxon>
        <taxon>Plectus</taxon>
    </lineage>
</organism>
<accession>A0A914XC70</accession>
<keyword evidence="2" id="KW-1185">Reference proteome</keyword>
<dbReference type="InterPro" id="IPR016186">
    <property type="entry name" value="C-type_lectin-like/link_sf"/>
</dbReference>
<reference evidence="3" key="1">
    <citation type="submission" date="2022-11" db="UniProtKB">
        <authorList>
            <consortium name="WormBaseParasite"/>
        </authorList>
    </citation>
    <scope>IDENTIFICATION</scope>
</reference>
<dbReference type="InterPro" id="IPR001304">
    <property type="entry name" value="C-type_lectin-like"/>
</dbReference>
<sequence length="196" mass="21955">MDKFDHRGFGYFTNSKYILLQTTTNLDMCVYMCHVRPACFGLSYKSTTSTCQLNAAPCPDSSWIYLSSSKKCYRSFNATLKFDSAEIECNKFGYGGHIVQPSTNEEVTLIGGMNNQGYYLGIIWQDTPTSGYYFLDGRPVVWPTNIRWPGGSSTFPGRTDGNVIATMNGYNPTWYQYYSGGGGPYPYICELPVLHG</sequence>
<dbReference type="WBParaSite" id="PSAMB.scaffold7386size7736.g30001.t1">
    <property type="protein sequence ID" value="PSAMB.scaffold7386size7736.g30001.t1"/>
    <property type="gene ID" value="PSAMB.scaffold7386size7736.g30001"/>
</dbReference>
<dbReference type="CDD" id="cd00037">
    <property type="entry name" value="CLECT"/>
    <property type="match status" value="1"/>
</dbReference>